<feature type="compositionally biased region" description="Basic and acidic residues" evidence="8">
    <location>
        <begin position="1238"/>
        <end position="1250"/>
    </location>
</feature>
<feature type="compositionally biased region" description="Basic residues" evidence="8">
    <location>
        <begin position="1054"/>
        <end position="1092"/>
    </location>
</feature>
<dbReference type="GO" id="GO:0008270">
    <property type="term" value="F:zinc ion binding"/>
    <property type="evidence" value="ECO:0007669"/>
    <property type="project" value="UniProtKB-KW"/>
</dbReference>
<feature type="compositionally biased region" description="Acidic residues" evidence="8">
    <location>
        <begin position="1592"/>
        <end position="1608"/>
    </location>
</feature>
<dbReference type="EMBL" id="JALNTZ010000005">
    <property type="protein sequence ID" value="KAJ3650737.1"/>
    <property type="molecule type" value="Genomic_DNA"/>
</dbReference>
<dbReference type="PROSITE" id="PS00028">
    <property type="entry name" value="ZINC_FINGER_C2H2_1"/>
    <property type="match status" value="5"/>
</dbReference>
<comment type="caution">
    <text evidence="10">The sequence shown here is derived from an EMBL/GenBank/DDBJ whole genome shotgun (WGS) entry which is preliminary data.</text>
</comment>
<feature type="compositionally biased region" description="Basic and acidic residues" evidence="8">
    <location>
        <begin position="1576"/>
        <end position="1589"/>
    </location>
</feature>
<dbReference type="GO" id="GO:0000978">
    <property type="term" value="F:RNA polymerase II cis-regulatory region sequence-specific DNA binding"/>
    <property type="evidence" value="ECO:0007669"/>
    <property type="project" value="TreeGrafter"/>
</dbReference>
<evidence type="ECO:0000256" key="8">
    <source>
        <dbReference type="SAM" id="MobiDB-lite"/>
    </source>
</evidence>
<feature type="region of interest" description="Disordered" evidence="8">
    <location>
        <begin position="1576"/>
        <end position="1632"/>
    </location>
</feature>
<dbReference type="GO" id="GO:0001228">
    <property type="term" value="F:DNA-binding transcription activator activity, RNA polymerase II-specific"/>
    <property type="evidence" value="ECO:0007669"/>
    <property type="project" value="TreeGrafter"/>
</dbReference>
<dbReference type="Proteomes" id="UP001168821">
    <property type="component" value="Unassembled WGS sequence"/>
</dbReference>
<keyword evidence="3" id="KW-0677">Repeat</keyword>
<evidence type="ECO:0000256" key="1">
    <source>
        <dbReference type="ARBA" id="ARBA00004123"/>
    </source>
</evidence>
<evidence type="ECO:0000313" key="10">
    <source>
        <dbReference type="EMBL" id="KAJ3650737.1"/>
    </source>
</evidence>
<feature type="compositionally biased region" description="Polar residues" evidence="8">
    <location>
        <begin position="224"/>
        <end position="235"/>
    </location>
</feature>
<keyword evidence="5" id="KW-0862">Zinc</keyword>
<feature type="compositionally biased region" description="Low complexity" evidence="8">
    <location>
        <begin position="3079"/>
        <end position="3111"/>
    </location>
</feature>
<gene>
    <name evidence="10" type="ORF">Zmor_016819</name>
</gene>
<reference evidence="10" key="1">
    <citation type="journal article" date="2023" name="G3 (Bethesda)">
        <title>Whole genome assemblies of Zophobas morio and Tenebrio molitor.</title>
        <authorList>
            <person name="Kaur S."/>
            <person name="Stinson S.A."/>
            <person name="diCenzo G.C."/>
        </authorList>
    </citation>
    <scope>NUCLEOTIDE SEQUENCE</scope>
    <source>
        <strain evidence="10">QUZm001</strain>
    </source>
</reference>
<dbReference type="GO" id="GO:0005634">
    <property type="term" value="C:nucleus"/>
    <property type="evidence" value="ECO:0007669"/>
    <property type="project" value="UniProtKB-SubCell"/>
</dbReference>
<feature type="region of interest" description="Disordered" evidence="8">
    <location>
        <begin position="2513"/>
        <end position="2544"/>
    </location>
</feature>
<accession>A0AA38MC79</accession>
<dbReference type="SMART" id="SM00355">
    <property type="entry name" value="ZnF_C2H2"/>
    <property type="match status" value="22"/>
</dbReference>
<feature type="compositionally biased region" description="Polar residues" evidence="8">
    <location>
        <begin position="975"/>
        <end position="987"/>
    </location>
</feature>
<evidence type="ECO:0000256" key="6">
    <source>
        <dbReference type="ARBA" id="ARBA00023242"/>
    </source>
</evidence>
<dbReference type="PANTHER" id="PTHR24376:SF216">
    <property type="entry name" value="ZINC FINGER PROTEIN 420-LIKE"/>
    <property type="match status" value="1"/>
</dbReference>
<feature type="non-terminal residue" evidence="10">
    <location>
        <position position="1"/>
    </location>
</feature>
<feature type="compositionally biased region" description="Basic residues" evidence="8">
    <location>
        <begin position="2294"/>
        <end position="2310"/>
    </location>
</feature>
<dbReference type="InterPro" id="IPR036236">
    <property type="entry name" value="Znf_C2H2_sf"/>
</dbReference>
<feature type="compositionally biased region" description="Basic and acidic residues" evidence="8">
    <location>
        <begin position="1210"/>
        <end position="1225"/>
    </location>
</feature>
<feature type="region of interest" description="Disordered" evidence="8">
    <location>
        <begin position="3064"/>
        <end position="3114"/>
    </location>
</feature>
<feature type="compositionally biased region" description="Basic and acidic residues" evidence="8">
    <location>
        <begin position="953"/>
        <end position="970"/>
    </location>
</feature>
<feature type="compositionally biased region" description="Basic and acidic residues" evidence="8">
    <location>
        <begin position="1977"/>
        <end position="1989"/>
    </location>
</feature>
<evidence type="ECO:0000256" key="2">
    <source>
        <dbReference type="ARBA" id="ARBA00022723"/>
    </source>
</evidence>
<feature type="compositionally biased region" description="Basic and acidic residues" evidence="8">
    <location>
        <begin position="238"/>
        <end position="257"/>
    </location>
</feature>
<keyword evidence="11" id="KW-1185">Reference proteome</keyword>
<feature type="compositionally biased region" description="Polar residues" evidence="8">
    <location>
        <begin position="654"/>
        <end position="672"/>
    </location>
</feature>
<evidence type="ECO:0000259" key="9">
    <source>
        <dbReference type="PROSITE" id="PS50157"/>
    </source>
</evidence>
<feature type="compositionally biased region" description="Basic and acidic residues" evidence="8">
    <location>
        <begin position="881"/>
        <end position="923"/>
    </location>
</feature>
<evidence type="ECO:0000256" key="7">
    <source>
        <dbReference type="PROSITE-ProRule" id="PRU00042"/>
    </source>
</evidence>
<dbReference type="Pfam" id="PF21538">
    <property type="entry name" value="Med15_M"/>
    <property type="match status" value="1"/>
</dbReference>
<evidence type="ECO:0000256" key="4">
    <source>
        <dbReference type="ARBA" id="ARBA00022771"/>
    </source>
</evidence>
<feature type="region of interest" description="Disordered" evidence="8">
    <location>
        <begin position="1041"/>
        <end position="1160"/>
    </location>
</feature>
<name>A0AA38MC79_9CUCU</name>
<evidence type="ECO:0000313" key="11">
    <source>
        <dbReference type="Proteomes" id="UP001168821"/>
    </source>
</evidence>
<feature type="compositionally biased region" description="Basic residues" evidence="8">
    <location>
        <begin position="1143"/>
        <end position="1160"/>
    </location>
</feature>
<feature type="region of interest" description="Disordered" evidence="8">
    <location>
        <begin position="1977"/>
        <end position="1996"/>
    </location>
</feature>
<feature type="region of interest" description="Disordered" evidence="8">
    <location>
        <begin position="621"/>
        <end position="995"/>
    </location>
</feature>
<feature type="domain" description="C2H2-type" evidence="9">
    <location>
        <begin position="2742"/>
        <end position="2769"/>
    </location>
</feature>
<feature type="compositionally biased region" description="Basic and acidic residues" evidence="8">
    <location>
        <begin position="293"/>
        <end position="442"/>
    </location>
</feature>
<feature type="compositionally biased region" description="Acidic residues" evidence="8">
    <location>
        <begin position="1121"/>
        <end position="1131"/>
    </location>
</feature>
<feature type="compositionally biased region" description="Acidic residues" evidence="8">
    <location>
        <begin position="1096"/>
        <end position="1106"/>
    </location>
</feature>
<evidence type="ECO:0000256" key="3">
    <source>
        <dbReference type="ARBA" id="ARBA00022737"/>
    </source>
</evidence>
<organism evidence="10 11">
    <name type="scientific">Zophobas morio</name>
    <dbReference type="NCBI Taxonomy" id="2755281"/>
    <lineage>
        <taxon>Eukaryota</taxon>
        <taxon>Metazoa</taxon>
        <taxon>Ecdysozoa</taxon>
        <taxon>Arthropoda</taxon>
        <taxon>Hexapoda</taxon>
        <taxon>Insecta</taxon>
        <taxon>Pterygota</taxon>
        <taxon>Neoptera</taxon>
        <taxon>Endopterygota</taxon>
        <taxon>Coleoptera</taxon>
        <taxon>Polyphaga</taxon>
        <taxon>Cucujiformia</taxon>
        <taxon>Tenebrionidae</taxon>
        <taxon>Zophobas</taxon>
    </lineage>
</organism>
<feature type="compositionally biased region" description="Basic and acidic residues" evidence="8">
    <location>
        <begin position="703"/>
        <end position="803"/>
    </location>
</feature>
<sequence length="3427" mass="389782">MADEEYNRKLESLQQYIPFLNNMIAQLKDPRKKNREQQLAKMVSLHSMITDKKKKLKLETLSKCEDVILKLYEKVKSGSHSQGSKPAFAPPACPMSPITPSSPSPPRDIPKTKPVVIPTEKISDRTERDTQLCQPSSSFMHRIDIYSSAADSLKSSPFKPSVFERLGKKTPDMSKPPISIEDLEALQQDVLTERLSLNELTDLREKLQKQLSTSDEGEQARKSPINTTVRNTTILTKKAVEKAASDSKSKQPEDKPVVKPPVPNKPVKVIKEASSIFGTALSSIDNKIIEGAGKGKEKERRNSIGSKKEAEGVEKSKERRSSKEDKKGESSSHKSSKDKDKERDKDKTEKKSSEHRSRDKKEEDKKDKTRERKDEKRDKDRKPKEDAKRHESAKKEHVDDKKKEEVRTKDEKDKTKEEDDRKKDEEKKKEETIDKPKPEESKPAQPVYKRLADKYNPKPRKPSSEASSLPDVPKKVSESIENNMKTNPIPFLEVNRSPPKLPALTLPLLSPTSSTGTVDNEVATFTRKLIPTPQPVPNPQIATIPSHVTNILANPNNTALINSVVNQFKARPTALIPPSPNAFPPQPVPSPNQNFSNNNYAPNEMGNVHFNPPNQQSTFWQAPNAPNRMQPPPQNHPPHLMKHPLPVPHPHPQNFPQRSFTPIPNQFDNQIQPMDYYPPGSTPTHNPFNHQAPPMLSPQYDNFEPRPPRKPSDEPFKKDRDSRYRDDWRRMGSQRPRDYREPNRDPRLHRERERDRERDRNYRDDQRPTVRREAREYDRDNRNKFRDPRLNRFRYERDPEASRAKSPSRGRSPARTRSPTKSPVRQRARSVSKEGEDTFVSPLDSLYSGSDRDRRTGKGYGVQNFKIPKIKKEEDAEEAEPDAKKEEEVKASVEEKEEPKEEPAPVDDKKEPVVEVKEPETEVKATTSTEVAKETPESDENVASANVSSSTECDNKETTDGQSEVAKDTADVGEISSTNDIPENQQEVKPLDDESQTDIINKFLKKLLENERTRAAASLFIDNVSNSLDDEKLKIVVQTVKSAAVEEEPEKRPVVKKKKKLVKKSKLSAKLAAKRKQAVQRKLRLRKQRKPVRVIEDDDDDDDDEEETKKDKEKEEKKDEEVEEEEEEEKPEEVVVSVGERIKSRKRLAASPPKKRKVKHKTELDLLHEDIQDMFIRDGVLTATGKRMCRLLKNDETKPPPPEPRRRTRNTAEKFDSKANSEKLKAMSNVRVLIPKIPADKLSEIEDESQRYSLRRSSKSNKSYAEVDSEDEKEKEREKEKQRQKEREEELEKEKQREKEREKQKQRDKEKAKEKEKEKAKTKEKKKKIESDDEPEEKVQDEKDKPATPKKVKKRAKAWASGVLPKRKKKIVEDKEDDSDKSFELVEPDKNYFSSKLWHSKTPCKLCDYDGMNITKHYRSQHPESEVLSSRLSPQKAEDAIKQSLELGLDEKEDEMLLSTKRFSFVCRFCDLEMNCQPSNFYDHISTHTGEYRHICTLCDFTASNNKPLRIHYSNVHGKDAYNRAARTRTRVYGYICVECNFVQTNKKTVDTHVNVYHLGEGKQVLKIHLSTGSDKRIGKEDKTEEKSEAQAFEEEVDEEQEEEEEEEPKPKRKKTEEQLPPSPKRIKKEREIDMTVFTCNTDIQEENEQIEQERLRKMAELNESVKKTNRQSLNFVDQLSNRLLQEEKEAPPPEMVTVKSEPIDDEFLPELEAECVPEPDVDPEPVTPKKPVKVMEPPVSPIQVVQKDNSLIQGMIQKLQGKLKEEKSVDGPPPLAPLVERVEDVKAFLSAGFLNISKTTNGLEYACRVPSCLFTTTNRDGFVTHWTEDHTRINQSYKATKCRICSQEVTATAGATLLINFFAHVENDHLCKIKTSFNSGFISVDKDQDGFDYICRVHLCGFMTKVREVFVEHLNEHADLDPYKSTVCGICLAPVGSTSTATLLTNLFAHIENEHLEDEKIPSSRSVLRTRRLSGDKLSKAKEESPEAKDEEENPFPFKISGVMSLADETVPPLSPLREKPHKIESVILKEAKMTAAEKTATWKSTEAMNKFLQCPRELYKCPQFFCKYATVLRHLFEGHIKAHARVSDELVSCVYCDVKTPLSHAGLHIDLRHSNCLYSCSHCLYRALSKEYVMIHNKLKHKETDLIISLPPKTAKTIMMSKQKQFTVKEACPPYKCGSQGCTAEFLYVSDFCAHLQENHDGVMVCGFLNNQQRCNFQCLVAENMVDHWRVHNCFNLHCLVCKFGAMEKYSMLEHYSVTHSNMEPLVVDRSTSATIEISNTDENPEPDSKLTRKRQLANARMKKHRQKKREEAHQKSVPPDEQTEEQIRQNKLQRRRELAREYSQRYRDNKRLLKLVRDSVTPTPPSNQETVVDDPPTPTTVVDDDDDSNDSVQGGNQGYSDVACSKIRYLNDELLESVNVQQFTILQADKPQFVLTTEKQRESPKPVEPPKNVTLVPLSILQPNSTESKKIIAIIPNTPTSKPVQLFTALNKETPAAPFVFASTSAAPEAVTKEKEPAKEDPVTVSVEESDNSVDNSGDNIVDPLSLEGEIASVVLASGDESDSQELNEAGDMLKSFGLIGYQLYRCAFCDISFSNTKDFKAHTMHSTQCRDANNTAKPYKCVHCERLFKNPHGLLEHIQYHGQLRFGCSLCVKKFPSPFALRVHMRGKHSVSNTITTPVVPTKTNMDRDEFILRPVSTMDSDMGKEGPSIPVLGGLKSIYSPDEIDKLPKRYIFNSDVKCALCSYSTKVRTNLIRHLQFHSAEKSVPDIAPVNPVPCLDKNERMFDKMTNLALSSIAGATSRMGGVKTEPKAIKEEQNHVPAYVPLNRRYVCCADGCNYLCLEEANLRHHLHALHVQEPSFTCAHCKLTLKTDVEVFLKHLKLHDLHLYKCSGCSFVHNLRHKVDKHAADKHEKGANTITIRALEAEIVDVEQSVMSVGVASAVDPPPASNIKWTKPWHCGMCKYRCAAKSDILAHIFNKHDINAQFKCTLCSYKSDDKSTFEGHFKDGHPNSETDIIYVYYKSEGTAQGGASQKQFDTTPLWQRDRPRVRHIRGILFEETSPQKGKKGPVGRPSTVAVATSSPTTPVTPTTTSVSNSSSSADATPTGSSNLDLAIDAVAKGIDECSKNLHVGKEETKEAPKIDETVIVIDDDDDDEDETPRLDDSADNELLIDIDSGETPEVKTEVEREFLSEDILFNMYGKLCAPVAKAFKCPICLKYRNRKVGPFVYHMLTELKCYRFKCNSCDFASVTFDTIATHCQEKHDSVIASNVKDIPLDKTVEYWLQILIKYQAKAIVQQIFIPTGEASLSSVAKLRCDYCDKWFKNLHLLKDHELYHWADHVYTCNHCHSEHVTLNELFQHTFMSHPTYDVDFSTSGPYVSKVLFLLKTPQTTTAPPPQPGASTEEVQYACTQCSEVERSVDA</sequence>
<feature type="region of interest" description="Disordered" evidence="8">
    <location>
        <begin position="2279"/>
        <end position="2400"/>
    </location>
</feature>
<feature type="compositionally biased region" description="Basic and acidic residues" evidence="8">
    <location>
        <begin position="2514"/>
        <end position="2525"/>
    </location>
</feature>
<feature type="region of interest" description="Disordered" evidence="8">
    <location>
        <begin position="78"/>
        <end position="113"/>
    </location>
</feature>
<keyword evidence="6" id="KW-0539">Nucleus</keyword>
<feature type="compositionally biased region" description="Basic and acidic residues" evidence="8">
    <location>
        <begin position="2338"/>
        <end position="2360"/>
    </location>
</feature>
<comment type="subcellular location">
    <subcellularLocation>
        <location evidence="1">Nucleus</location>
    </subcellularLocation>
</comment>
<protein>
    <recommendedName>
        <fullName evidence="9">C2H2-type domain-containing protein</fullName>
    </recommendedName>
</protein>
<feature type="compositionally biased region" description="Polar residues" evidence="8">
    <location>
        <begin position="941"/>
        <end position="952"/>
    </location>
</feature>
<keyword evidence="2" id="KW-0479">Metal-binding</keyword>
<dbReference type="InterPro" id="IPR013087">
    <property type="entry name" value="Znf_C2H2_type"/>
</dbReference>
<feature type="region of interest" description="Disordered" evidence="8">
    <location>
        <begin position="1191"/>
        <end position="1360"/>
    </location>
</feature>
<feature type="compositionally biased region" description="Basic and acidic residues" evidence="8">
    <location>
        <begin position="1107"/>
        <end position="1120"/>
    </location>
</feature>
<dbReference type="PANTHER" id="PTHR24376">
    <property type="entry name" value="ZINC FINGER PROTEIN"/>
    <property type="match status" value="1"/>
</dbReference>
<dbReference type="SUPFAM" id="SSF57667">
    <property type="entry name" value="beta-beta-alpha zinc fingers"/>
    <property type="match status" value="2"/>
</dbReference>
<dbReference type="PROSITE" id="PS50157">
    <property type="entry name" value="ZINC_FINGER_C2H2_2"/>
    <property type="match status" value="3"/>
</dbReference>
<feature type="compositionally biased region" description="Basic and acidic residues" evidence="8">
    <location>
        <begin position="1337"/>
        <end position="1347"/>
    </location>
</feature>
<feature type="region of interest" description="Disordered" evidence="8">
    <location>
        <begin position="209"/>
        <end position="268"/>
    </location>
</feature>
<feature type="domain" description="C2H2-type" evidence="9">
    <location>
        <begin position="2623"/>
        <end position="2650"/>
    </location>
</feature>
<feature type="compositionally biased region" description="Basic and acidic residues" evidence="8">
    <location>
        <begin position="1272"/>
        <end position="1321"/>
    </location>
</feature>
<keyword evidence="4 7" id="KW-0863">Zinc-finger</keyword>
<evidence type="ECO:0000256" key="5">
    <source>
        <dbReference type="ARBA" id="ARBA00022833"/>
    </source>
</evidence>
<dbReference type="Gene3D" id="3.30.160.60">
    <property type="entry name" value="Classic Zinc Finger"/>
    <property type="match status" value="3"/>
</dbReference>
<proteinExistence type="predicted"/>
<feature type="compositionally biased region" description="Basic residues" evidence="8">
    <location>
        <begin position="1348"/>
        <end position="1357"/>
    </location>
</feature>
<feature type="domain" description="C2H2-type" evidence="9">
    <location>
        <begin position="2650"/>
        <end position="2678"/>
    </location>
</feature>
<feature type="region of interest" description="Disordered" evidence="8">
    <location>
        <begin position="280"/>
        <end position="479"/>
    </location>
</feature>
<dbReference type="InterPro" id="IPR048385">
    <property type="entry name" value="Med15_central"/>
</dbReference>
<dbReference type="FunFam" id="3.30.160.60:FF:004156">
    <property type="entry name" value="Uncharacterized protein"/>
    <property type="match status" value="1"/>
</dbReference>